<name>I4AGQ3_BERLS</name>
<dbReference type="OrthoDB" id="4827574at2"/>
<evidence type="ECO:0000313" key="2">
    <source>
        <dbReference type="EMBL" id="AFM03138.1"/>
    </source>
</evidence>
<protein>
    <recommendedName>
        <fullName evidence="1">DUF7832 domain-containing protein</fullName>
    </recommendedName>
</protein>
<sequence length="138" mass="16330">MLYDQANDHQNKEEFMDLSLTHAHTHIGVFLGWIVQNDLASEDFEDEAGLQIRHFLQRSISCCIFSELWDGTISDDMLNNEAKKFADAYYATGNYIQDYRKIFPKHECMYLVEDTWGNYKKVAKILDMRFLEWKNMNS</sequence>
<gene>
    <name evidence="2" type="ordered locus">Fleli_0675</name>
</gene>
<reference evidence="3" key="1">
    <citation type="submission" date="2012-06" db="EMBL/GenBank/DDBJ databases">
        <title>The complete genome of Flexibacter litoralis DSM 6794.</title>
        <authorList>
            <person name="Lucas S."/>
            <person name="Copeland A."/>
            <person name="Lapidus A."/>
            <person name="Glavina del Rio T."/>
            <person name="Dalin E."/>
            <person name="Tice H."/>
            <person name="Bruce D."/>
            <person name="Goodwin L."/>
            <person name="Pitluck S."/>
            <person name="Peters L."/>
            <person name="Ovchinnikova G."/>
            <person name="Lu M."/>
            <person name="Kyrpides N."/>
            <person name="Mavromatis K."/>
            <person name="Ivanova N."/>
            <person name="Brettin T."/>
            <person name="Detter J.C."/>
            <person name="Han C."/>
            <person name="Larimer F."/>
            <person name="Land M."/>
            <person name="Hauser L."/>
            <person name="Markowitz V."/>
            <person name="Cheng J.-F."/>
            <person name="Hugenholtz P."/>
            <person name="Woyke T."/>
            <person name="Wu D."/>
            <person name="Spring S."/>
            <person name="Lang E."/>
            <person name="Kopitz M."/>
            <person name="Brambilla E."/>
            <person name="Klenk H.-P."/>
            <person name="Eisen J.A."/>
        </authorList>
    </citation>
    <scope>NUCLEOTIDE SEQUENCE [LARGE SCALE GENOMIC DNA]</scope>
    <source>
        <strain evidence="3">ATCC 23117 / DSM 6794 / NBRC 15988 / NCIMB 1366 / Sio-4</strain>
    </source>
</reference>
<organism evidence="2 3">
    <name type="scientific">Bernardetia litoralis (strain ATCC 23117 / DSM 6794 / NBRC 15988 / NCIMB 1366 / Fx l1 / Sio-4)</name>
    <name type="common">Flexibacter litoralis</name>
    <dbReference type="NCBI Taxonomy" id="880071"/>
    <lineage>
        <taxon>Bacteria</taxon>
        <taxon>Pseudomonadati</taxon>
        <taxon>Bacteroidota</taxon>
        <taxon>Cytophagia</taxon>
        <taxon>Cytophagales</taxon>
        <taxon>Bernardetiaceae</taxon>
        <taxon>Bernardetia</taxon>
    </lineage>
</organism>
<feature type="domain" description="DUF7832" evidence="1">
    <location>
        <begin position="3"/>
        <end position="110"/>
    </location>
</feature>
<proteinExistence type="predicted"/>
<dbReference type="eggNOG" id="ENOG5032CX0">
    <property type="taxonomic scope" value="Bacteria"/>
</dbReference>
<dbReference type="Pfam" id="PF25191">
    <property type="entry name" value="DUF7832"/>
    <property type="match status" value="1"/>
</dbReference>
<keyword evidence="3" id="KW-1185">Reference proteome</keyword>
<evidence type="ECO:0000313" key="3">
    <source>
        <dbReference type="Proteomes" id="UP000006054"/>
    </source>
</evidence>
<dbReference type="AlphaFoldDB" id="I4AGQ3"/>
<dbReference type="HOGENOM" id="CLU_122381_1_0_10"/>
<dbReference type="InterPro" id="IPR057154">
    <property type="entry name" value="DUF7832"/>
</dbReference>
<dbReference type="EMBL" id="CP003345">
    <property type="protein sequence ID" value="AFM03138.1"/>
    <property type="molecule type" value="Genomic_DNA"/>
</dbReference>
<dbReference type="STRING" id="880071.Fleli_0675"/>
<accession>I4AGQ3</accession>
<evidence type="ECO:0000259" key="1">
    <source>
        <dbReference type="Pfam" id="PF25191"/>
    </source>
</evidence>
<dbReference type="RefSeq" id="WP_014796597.1">
    <property type="nucleotide sequence ID" value="NC_018018.1"/>
</dbReference>
<dbReference type="KEGG" id="fli:Fleli_0675"/>
<dbReference type="Proteomes" id="UP000006054">
    <property type="component" value="Chromosome"/>
</dbReference>